<evidence type="ECO:0000313" key="2">
    <source>
        <dbReference type="EMBL" id="KRG44975.1"/>
    </source>
</evidence>
<evidence type="ECO:0000313" key="3">
    <source>
        <dbReference type="Proteomes" id="UP000050836"/>
    </source>
</evidence>
<dbReference type="Gene3D" id="2.40.10.220">
    <property type="entry name" value="predicted glycosyltransferase like domains"/>
    <property type="match status" value="1"/>
</dbReference>
<evidence type="ECO:0000259" key="1">
    <source>
        <dbReference type="Pfam" id="PF07238"/>
    </source>
</evidence>
<feature type="domain" description="PilZ" evidence="1">
    <location>
        <begin position="5"/>
        <end position="109"/>
    </location>
</feature>
<dbReference type="Proteomes" id="UP000050836">
    <property type="component" value="Unassembled WGS sequence"/>
</dbReference>
<organism evidence="2 3">
    <name type="scientific">Stenotrophomonas pictorum JCM 9942</name>
    <dbReference type="NCBI Taxonomy" id="1236960"/>
    <lineage>
        <taxon>Bacteria</taxon>
        <taxon>Pseudomonadati</taxon>
        <taxon>Pseudomonadota</taxon>
        <taxon>Gammaproteobacteria</taxon>
        <taxon>Lysobacterales</taxon>
        <taxon>Lysobacteraceae</taxon>
        <taxon>Stenotrophomonas</taxon>
    </lineage>
</organism>
<dbReference type="Pfam" id="PF07238">
    <property type="entry name" value="PilZ"/>
    <property type="match status" value="1"/>
</dbReference>
<accession>A0A0R0AIV7</accession>
<dbReference type="InterPro" id="IPR009875">
    <property type="entry name" value="PilZ_domain"/>
</dbReference>
<dbReference type="AlphaFoldDB" id="A0A0R0AIV7"/>
<comment type="caution">
    <text evidence="2">The sequence shown here is derived from an EMBL/GenBank/DDBJ whole genome shotgun (WGS) entry which is preliminary data.</text>
</comment>
<gene>
    <name evidence="2" type="ORF">ARC78_03960</name>
</gene>
<dbReference type="EMBL" id="LLXS01000005">
    <property type="protein sequence ID" value="KRG44975.1"/>
    <property type="molecule type" value="Genomic_DNA"/>
</dbReference>
<dbReference type="SUPFAM" id="SSF141371">
    <property type="entry name" value="PilZ domain-like"/>
    <property type="match status" value="1"/>
</dbReference>
<dbReference type="GO" id="GO:0035438">
    <property type="term" value="F:cyclic-di-GMP binding"/>
    <property type="evidence" value="ECO:0007669"/>
    <property type="project" value="InterPro"/>
</dbReference>
<sequence length="115" mass="13045">MITNTRRAPRLQIPALIPVWDRMTDSVIGRLSNVSETGMLVIASEPLLEDALYQLQFPIPDGRGGEIDIDVGVHLLWRTPAHTPNHCWAGFRFLTLDRPHREQLARWIEGNLPAD</sequence>
<dbReference type="OrthoDB" id="5625505at2"/>
<dbReference type="RefSeq" id="WP_054658244.1">
    <property type="nucleotide sequence ID" value="NZ_BAZI01000064.1"/>
</dbReference>
<proteinExistence type="predicted"/>
<name>A0A0R0AIV7_9GAMM</name>
<reference evidence="2 3" key="1">
    <citation type="submission" date="2015-10" db="EMBL/GenBank/DDBJ databases">
        <title>Genome sequencing and analysis of members of genus Stenotrophomonas.</title>
        <authorList>
            <person name="Patil P.P."/>
            <person name="Midha S."/>
            <person name="Patil P.B."/>
        </authorList>
    </citation>
    <scope>NUCLEOTIDE SEQUENCE [LARGE SCALE GENOMIC DNA]</scope>
    <source>
        <strain evidence="2 3">JCM 9942</strain>
    </source>
</reference>
<protein>
    <submittedName>
        <fullName evidence="2">Pilus assembly protein PilZ</fullName>
    </submittedName>
</protein>
<keyword evidence="3" id="KW-1185">Reference proteome</keyword>